<dbReference type="AlphaFoldDB" id="A0A1J5HPY8"/>
<feature type="transmembrane region" description="Helical" evidence="1">
    <location>
        <begin position="212"/>
        <end position="229"/>
    </location>
</feature>
<dbReference type="Proteomes" id="UP000182344">
    <property type="component" value="Unassembled WGS sequence"/>
</dbReference>
<comment type="caution">
    <text evidence="2">The sequence shown here is derived from an EMBL/GenBank/DDBJ whole genome shotgun (WGS) entry which is preliminary data.</text>
</comment>
<feature type="transmembrane region" description="Helical" evidence="1">
    <location>
        <begin position="60"/>
        <end position="82"/>
    </location>
</feature>
<gene>
    <name evidence="2" type="ORF">AUK05_01940</name>
</gene>
<sequence length="261" mass="29905">MSKRWRYFISTLLSVFGFYMYLWLPVDSRYYGLALEIGLVVFCFWFGLGVIFENNIDQKLMVIILPLIFSLGYSLFCALLSLNQFYMIFLSVIFGLMIYTMFLLENVFLVVIGFKTVPMYRAAYTTSLIFTLFSSFFVFNSILSFKWPFYINFFGVGLLSVILFLYQFWAIAIELPDDGVGKGKWIYATVAGFMMGELGLAFSFWPVGVFKGSIYLVCAIYILSGLFQADIKERLFKSVLINYGLIGIAVTVAIILTNTWG</sequence>
<keyword evidence="1" id="KW-1133">Transmembrane helix</keyword>
<feature type="transmembrane region" description="Helical" evidence="1">
    <location>
        <begin position="123"/>
        <end position="143"/>
    </location>
</feature>
<evidence type="ECO:0000313" key="3">
    <source>
        <dbReference type="Proteomes" id="UP000182344"/>
    </source>
</evidence>
<feature type="transmembrane region" description="Helical" evidence="1">
    <location>
        <begin position="241"/>
        <end position="260"/>
    </location>
</feature>
<reference evidence="2 3" key="1">
    <citation type="journal article" date="2016" name="Environ. Microbiol.">
        <title>Genomic resolution of a cold subsurface aquifer community provides metabolic insights for novel microbes adapted to high CO concentrations.</title>
        <authorList>
            <person name="Probst A.J."/>
            <person name="Castelle C.J."/>
            <person name="Singh A."/>
            <person name="Brown C.T."/>
            <person name="Anantharaman K."/>
            <person name="Sharon I."/>
            <person name="Hug L.A."/>
            <person name="Burstein D."/>
            <person name="Emerson J.B."/>
            <person name="Thomas B.C."/>
            <person name="Banfield J.F."/>
        </authorList>
    </citation>
    <scope>NUCLEOTIDE SEQUENCE [LARGE SCALE GENOMIC DNA]</scope>
    <source>
        <strain evidence="2">CG2_30_35_20</strain>
    </source>
</reference>
<keyword evidence="1" id="KW-0812">Transmembrane</keyword>
<dbReference type="EMBL" id="MNZO01000027">
    <property type="protein sequence ID" value="OIP87153.1"/>
    <property type="molecule type" value="Genomic_DNA"/>
</dbReference>
<dbReference type="STRING" id="1805376.AUK05_01940"/>
<organism evidence="2 3">
    <name type="scientific">Candidatus Shapirobacteria bacterium CG2_30_35_20</name>
    <dbReference type="NCBI Taxonomy" id="1805376"/>
    <lineage>
        <taxon>Bacteria</taxon>
        <taxon>Candidatus Shapironibacteriota</taxon>
    </lineage>
</organism>
<feature type="transmembrane region" description="Helical" evidence="1">
    <location>
        <begin position="185"/>
        <end position="206"/>
    </location>
</feature>
<feature type="transmembrane region" description="Helical" evidence="1">
    <location>
        <begin position="7"/>
        <end position="24"/>
    </location>
</feature>
<evidence type="ECO:0000256" key="1">
    <source>
        <dbReference type="SAM" id="Phobius"/>
    </source>
</evidence>
<dbReference type="Pfam" id="PF18900">
    <property type="entry name" value="DUF5656"/>
    <property type="match status" value="1"/>
</dbReference>
<accession>A0A1J5HPY8</accession>
<feature type="transmembrane region" description="Helical" evidence="1">
    <location>
        <begin position="30"/>
        <end position="48"/>
    </location>
</feature>
<dbReference type="InterPro" id="IPR043715">
    <property type="entry name" value="DUF5656"/>
</dbReference>
<name>A0A1J5HPY8_9BACT</name>
<evidence type="ECO:0000313" key="2">
    <source>
        <dbReference type="EMBL" id="OIP87153.1"/>
    </source>
</evidence>
<keyword evidence="1" id="KW-0472">Membrane</keyword>
<proteinExistence type="predicted"/>
<protein>
    <submittedName>
        <fullName evidence="2">Uncharacterized protein</fullName>
    </submittedName>
</protein>
<feature type="transmembrane region" description="Helical" evidence="1">
    <location>
        <begin position="149"/>
        <end position="173"/>
    </location>
</feature>
<feature type="transmembrane region" description="Helical" evidence="1">
    <location>
        <begin position="88"/>
        <end position="111"/>
    </location>
</feature>